<name>A0A561PL59_9BACT</name>
<dbReference type="EMBL" id="VIWO01000006">
    <property type="protein sequence ID" value="TWF38847.1"/>
    <property type="molecule type" value="Genomic_DNA"/>
</dbReference>
<dbReference type="RefSeq" id="WP_145671281.1">
    <property type="nucleotide sequence ID" value="NZ_VIWO01000006.1"/>
</dbReference>
<gene>
    <name evidence="1" type="ORF">FHW36_10670</name>
</gene>
<dbReference type="AlphaFoldDB" id="A0A561PL59"/>
<evidence type="ECO:0000313" key="2">
    <source>
        <dbReference type="Proteomes" id="UP000320811"/>
    </source>
</evidence>
<evidence type="ECO:0000313" key="1">
    <source>
        <dbReference type="EMBL" id="TWF38847.1"/>
    </source>
</evidence>
<dbReference type="OrthoDB" id="641993at2"/>
<keyword evidence="2" id="KW-1185">Reference proteome</keyword>
<sequence>MAITVIETPDKFTPAFNPVVFSISSDNYAQPDFKFVVDVYSGTGQLLVTLKYQPQVAGNEPIDFDISRNLHELVAANYCKLNEVAGADIVVTGAGAISGYSVQFGEQYNNVVHANLTSYSGYIFNAAMNNKRFAFYSQATYLNKQFLTRFPRQVVRKRDSVILSILQSDAAAMANFGLTIYNMAGTILYSDNINNPYTSLANTSNRALHLHAGFDHLYSIVGFSTAIYNAAAYYTITPPGGNTMRLDLYSQCERFPGVRLYFLNELGGFDSFNFMLASRPEQTNEKKTYQRQAANRRTAYDATNRRFEATVRNYSTSYTEKLKVISDYLTDTESELLEGLMYSPLVYQEVAASEYGGPAGQNILIPVDMKMQDYTRKQTRVDKMFNLEADIELTYTNYMQSI</sequence>
<protein>
    <submittedName>
        <fullName evidence="1">Uncharacterized protein</fullName>
    </submittedName>
</protein>
<organism evidence="1 2">
    <name type="scientific">Chitinophaga polysaccharea</name>
    <dbReference type="NCBI Taxonomy" id="1293035"/>
    <lineage>
        <taxon>Bacteria</taxon>
        <taxon>Pseudomonadati</taxon>
        <taxon>Bacteroidota</taxon>
        <taxon>Chitinophagia</taxon>
        <taxon>Chitinophagales</taxon>
        <taxon>Chitinophagaceae</taxon>
        <taxon>Chitinophaga</taxon>
    </lineage>
</organism>
<accession>A0A561PL59</accession>
<comment type="caution">
    <text evidence="1">The sequence shown here is derived from an EMBL/GenBank/DDBJ whole genome shotgun (WGS) entry which is preliminary data.</text>
</comment>
<dbReference type="Proteomes" id="UP000320811">
    <property type="component" value="Unassembled WGS sequence"/>
</dbReference>
<reference evidence="1 2" key="1">
    <citation type="submission" date="2019-06" db="EMBL/GenBank/DDBJ databases">
        <title>Sorghum-associated microbial communities from plants grown in Nebraska, USA.</title>
        <authorList>
            <person name="Schachtman D."/>
        </authorList>
    </citation>
    <scope>NUCLEOTIDE SEQUENCE [LARGE SCALE GENOMIC DNA]</scope>
    <source>
        <strain evidence="1 2">1209</strain>
    </source>
</reference>
<proteinExistence type="predicted"/>